<proteinExistence type="predicted"/>
<dbReference type="STRING" id="866536.Belba_1351"/>
<sequence length="34" mass="3928">MFEWDVYNEFLIQNLDLNLKGCIVEVTGLPRNGS</sequence>
<protein>
    <submittedName>
        <fullName evidence="1">Uncharacterized protein</fullName>
    </submittedName>
</protein>
<organism evidence="1 2">
    <name type="scientific">Belliella baltica (strain DSM 15883 / CIP 108006 / LMG 21964 / BA134)</name>
    <dbReference type="NCBI Taxonomy" id="866536"/>
    <lineage>
        <taxon>Bacteria</taxon>
        <taxon>Pseudomonadati</taxon>
        <taxon>Bacteroidota</taxon>
        <taxon>Cytophagia</taxon>
        <taxon>Cytophagales</taxon>
        <taxon>Cyclobacteriaceae</taxon>
        <taxon>Belliella</taxon>
    </lineage>
</organism>
<evidence type="ECO:0000313" key="1">
    <source>
        <dbReference type="EMBL" id="AFL83975.1"/>
    </source>
</evidence>
<name>I3Z407_BELBD</name>
<evidence type="ECO:0000313" key="2">
    <source>
        <dbReference type="Proteomes" id="UP000006050"/>
    </source>
</evidence>
<keyword evidence="2" id="KW-1185">Reference proteome</keyword>
<dbReference type="EMBL" id="CP003281">
    <property type="protein sequence ID" value="AFL83975.1"/>
    <property type="molecule type" value="Genomic_DNA"/>
</dbReference>
<dbReference type="Proteomes" id="UP000006050">
    <property type="component" value="Chromosome"/>
</dbReference>
<accession>I3Z407</accession>
<gene>
    <name evidence="1" type="ordered locus">Belba_1351</name>
</gene>
<dbReference type="AlphaFoldDB" id="I3Z407"/>
<dbReference type="HOGENOM" id="CLU_3372305_0_0_10"/>
<reference evidence="2" key="1">
    <citation type="submission" date="2012-06" db="EMBL/GenBank/DDBJ databases">
        <title>The complete genome of Belliella baltica DSM 15883.</title>
        <authorList>
            <person name="Lucas S."/>
            <person name="Copeland A."/>
            <person name="Lapidus A."/>
            <person name="Goodwin L."/>
            <person name="Pitluck S."/>
            <person name="Peters L."/>
            <person name="Mikhailova N."/>
            <person name="Davenport K."/>
            <person name="Kyrpides N."/>
            <person name="Mavromatis K."/>
            <person name="Pagani I."/>
            <person name="Ivanova N."/>
            <person name="Ovchinnikova G."/>
            <person name="Zeytun A."/>
            <person name="Detter J.C."/>
            <person name="Han C."/>
            <person name="Land M."/>
            <person name="Hauser L."/>
            <person name="Markowitz V."/>
            <person name="Cheng J.-F."/>
            <person name="Hugenholtz P."/>
            <person name="Woyke T."/>
            <person name="Wu D."/>
            <person name="Tindall B."/>
            <person name="Pomrenke H."/>
            <person name="Brambilla E."/>
            <person name="Klenk H.-P."/>
            <person name="Eisen J.A."/>
        </authorList>
    </citation>
    <scope>NUCLEOTIDE SEQUENCE [LARGE SCALE GENOMIC DNA]</scope>
    <source>
        <strain evidence="2">DSM 15883 / CIP 108006 / LMG 21964 / BA134</strain>
    </source>
</reference>
<dbReference type="KEGG" id="bbd:Belba_1351"/>